<dbReference type="PROSITE" id="PS51257">
    <property type="entry name" value="PROKAR_LIPOPROTEIN"/>
    <property type="match status" value="1"/>
</dbReference>
<reference evidence="3" key="1">
    <citation type="journal article" date="2019" name="Int. J. Syst. Evol. Microbiol.">
        <title>The Global Catalogue of Microorganisms (GCM) 10K type strain sequencing project: providing services to taxonomists for standard genome sequencing and annotation.</title>
        <authorList>
            <consortium name="The Broad Institute Genomics Platform"/>
            <consortium name="The Broad Institute Genome Sequencing Center for Infectious Disease"/>
            <person name="Wu L."/>
            <person name="Ma J."/>
        </authorList>
    </citation>
    <scope>NUCLEOTIDE SEQUENCE [LARGE SCALE GENOMIC DNA]</scope>
    <source>
        <strain evidence="3">JCM 18303</strain>
    </source>
</reference>
<evidence type="ECO:0000256" key="1">
    <source>
        <dbReference type="SAM" id="SignalP"/>
    </source>
</evidence>
<accession>A0ABP9PYY0</accession>
<evidence type="ECO:0000313" key="3">
    <source>
        <dbReference type="Proteomes" id="UP001428817"/>
    </source>
</evidence>
<feature type="signal peptide" evidence="1">
    <location>
        <begin position="1"/>
        <end position="22"/>
    </location>
</feature>
<keyword evidence="1" id="KW-0732">Signal</keyword>
<feature type="chain" id="PRO_5047162705" evidence="1">
    <location>
        <begin position="23"/>
        <end position="135"/>
    </location>
</feature>
<comment type="caution">
    <text evidence="2">The sequence shown here is derived from an EMBL/GenBank/DDBJ whole genome shotgun (WGS) entry which is preliminary data.</text>
</comment>
<name>A0ABP9PYY0_9PSEU</name>
<keyword evidence="3" id="KW-1185">Reference proteome</keyword>
<organism evidence="2 3">
    <name type="scientific">Pseudonocardia eucalypti</name>
    <dbReference type="NCBI Taxonomy" id="648755"/>
    <lineage>
        <taxon>Bacteria</taxon>
        <taxon>Bacillati</taxon>
        <taxon>Actinomycetota</taxon>
        <taxon>Actinomycetes</taxon>
        <taxon>Pseudonocardiales</taxon>
        <taxon>Pseudonocardiaceae</taxon>
        <taxon>Pseudonocardia</taxon>
    </lineage>
</organism>
<proteinExistence type="predicted"/>
<sequence length="135" mass="14379">MKQRANLSTFVLLLVYIAPLLAGCGSAPFANTPPAAPDLRSLVTNLTSADPAVQETALPPGLRVMSRRPPGLLPTGSTLVMAPETWEIASLDQAGRPHLATIHATLTRPGEPAEALSLHLIHLDDQWLLYETSPS</sequence>
<dbReference type="Proteomes" id="UP001428817">
    <property type="component" value="Unassembled WGS sequence"/>
</dbReference>
<gene>
    <name evidence="2" type="ORF">GCM10023321_26120</name>
</gene>
<protein>
    <submittedName>
        <fullName evidence="2">Uncharacterized protein</fullName>
    </submittedName>
</protein>
<evidence type="ECO:0000313" key="2">
    <source>
        <dbReference type="EMBL" id="GAA5154388.1"/>
    </source>
</evidence>
<dbReference type="EMBL" id="BAABJP010000008">
    <property type="protein sequence ID" value="GAA5154388.1"/>
    <property type="molecule type" value="Genomic_DNA"/>
</dbReference>